<gene>
    <name evidence="2" type="ORF">PHET_12043</name>
</gene>
<dbReference type="Proteomes" id="UP000748531">
    <property type="component" value="Unassembled WGS sequence"/>
</dbReference>
<feature type="compositionally biased region" description="Polar residues" evidence="1">
    <location>
        <begin position="36"/>
        <end position="45"/>
    </location>
</feature>
<organism evidence="2 3">
    <name type="scientific">Paragonimus heterotremus</name>
    <dbReference type="NCBI Taxonomy" id="100268"/>
    <lineage>
        <taxon>Eukaryota</taxon>
        <taxon>Metazoa</taxon>
        <taxon>Spiralia</taxon>
        <taxon>Lophotrochozoa</taxon>
        <taxon>Platyhelminthes</taxon>
        <taxon>Trematoda</taxon>
        <taxon>Digenea</taxon>
        <taxon>Plagiorchiida</taxon>
        <taxon>Troglotremata</taxon>
        <taxon>Troglotrematidae</taxon>
        <taxon>Paragonimus</taxon>
    </lineage>
</organism>
<name>A0A8J4WCC9_9TREM</name>
<keyword evidence="3" id="KW-1185">Reference proteome</keyword>
<evidence type="ECO:0000313" key="3">
    <source>
        <dbReference type="Proteomes" id="UP000748531"/>
    </source>
</evidence>
<sequence>MSSSLRLVKATKGPAAQVHDGICEYSMLTNLERTSASMDDTNPRNPVNLIGDTRKRPLSSSESELSHGVPTPRKHVGKLFAYSPIKQPNIVNSANFFGNIPPLLFPSTSYACNESSNEELHCQGKRLTHRSDNQMVHTKEAITPMDERMIRIEATMNNTWSHSTYISSAAFTVDPYKEKLIENTIREKFPLTDREALRKLQEELQSPD</sequence>
<reference evidence="2" key="1">
    <citation type="submission" date="2019-05" db="EMBL/GenBank/DDBJ databases">
        <title>Annotation for the trematode Paragonimus heterotremus.</title>
        <authorList>
            <person name="Choi Y.-J."/>
        </authorList>
    </citation>
    <scope>NUCLEOTIDE SEQUENCE</scope>
    <source>
        <strain evidence="2">LC</strain>
    </source>
</reference>
<proteinExistence type="predicted"/>
<evidence type="ECO:0000313" key="2">
    <source>
        <dbReference type="EMBL" id="KAF5394209.1"/>
    </source>
</evidence>
<dbReference type="AlphaFoldDB" id="A0A8J4WCC9"/>
<protein>
    <submittedName>
        <fullName evidence="2">Uncharacterized protein</fullName>
    </submittedName>
</protein>
<comment type="caution">
    <text evidence="2">The sequence shown here is derived from an EMBL/GenBank/DDBJ whole genome shotgun (WGS) entry which is preliminary data.</text>
</comment>
<evidence type="ECO:0000256" key="1">
    <source>
        <dbReference type="SAM" id="MobiDB-lite"/>
    </source>
</evidence>
<dbReference type="EMBL" id="LUCH01019786">
    <property type="protein sequence ID" value="KAF5394209.1"/>
    <property type="molecule type" value="Genomic_DNA"/>
</dbReference>
<accession>A0A8J4WCC9</accession>
<feature type="region of interest" description="Disordered" evidence="1">
    <location>
        <begin position="36"/>
        <end position="71"/>
    </location>
</feature>